<dbReference type="Proteomes" id="UP001605036">
    <property type="component" value="Unassembled WGS sequence"/>
</dbReference>
<evidence type="ECO:0000313" key="2">
    <source>
        <dbReference type="EMBL" id="KAL2614210.1"/>
    </source>
</evidence>
<evidence type="ECO:0000313" key="3">
    <source>
        <dbReference type="Proteomes" id="UP001605036"/>
    </source>
</evidence>
<gene>
    <name evidence="2" type="ORF">R1flu_025902</name>
</gene>
<keyword evidence="3" id="KW-1185">Reference proteome</keyword>
<protein>
    <submittedName>
        <fullName evidence="2">Uncharacterized protein</fullName>
    </submittedName>
</protein>
<accession>A0ABD1XZ25</accession>
<feature type="region of interest" description="Disordered" evidence="1">
    <location>
        <begin position="1"/>
        <end position="77"/>
    </location>
</feature>
<name>A0ABD1XZ25_9MARC</name>
<proteinExistence type="predicted"/>
<comment type="caution">
    <text evidence="2">The sequence shown here is derived from an EMBL/GenBank/DDBJ whole genome shotgun (WGS) entry which is preliminary data.</text>
</comment>
<evidence type="ECO:0000256" key="1">
    <source>
        <dbReference type="SAM" id="MobiDB-lite"/>
    </source>
</evidence>
<dbReference type="EMBL" id="JBHFFA010000007">
    <property type="protein sequence ID" value="KAL2614210.1"/>
    <property type="molecule type" value="Genomic_DNA"/>
</dbReference>
<dbReference type="AlphaFoldDB" id="A0ABD1XZ25"/>
<sequence length="111" mass="11865">MTKWKNGNDDVAGGHGERSKVEQNMNAARSAEEGRSGKRWKNGTRETSSAKTREEPACGKTSGGSVGRSGEIKSSGWIIPSPAERRIGRGTLGIRIPEGYVSSSVVSIFSR</sequence>
<reference evidence="2 3" key="1">
    <citation type="submission" date="2024-09" db="EMBL/GenBank/DDBJ databases">
        <title>Chromosome-scale assembly of Riccia fluitans.</title>
        <authorList>
            <person name="Paukszto L."/>
            <person name="Sawicki J."/>
            <person name="Karawczyk K."/>
            <person name="Piernik-Szablinska J."/>
            <person name="Szczecinska M."/>
            <person name="Mazdziarz M."/>
        </authorList>
    </citation>
    <scope>NUCLEOTIDE SEQUENCE [LARGE SCALE GENOMIC DNA]</scope>
    <source>
        <strain evidence="2">Rf_01</strain>
        <tissue evidence="2">Aerial parts of the thallus</tissue>
    </source>
</reference>
<organism evidence="2 3">
    <name type="scientific">Riccia fluitans</name>
    <dbReference type="NCBI Taxonomy" id="41844"/>
    <lineage>
        <taxon>Eukaryota</taxon>
        <taxon>Viridiplantae</taxon>
        <taxon>Streptophyta</taxon>
        <taxon>Embryophyta</taxon>
        <taxon>Marchantiophyta</taxon>
        <taxon>Marchantiopsida</taxon>
        <taxon>Marchantiidae</taxon>
        <taxon>Marchantiales</taxon>
        <taxon>Ricciaceae</taxon>
        <taxon>Riccia</taxon>
    </lineage>
</organism>